<feature type="transmembrane region" description="Helical" evidence="6">
    <location>
        <begin position="148"/>
        <end position="172"/>
    </location>
</feature>
<dbReference type="EMBL" id="CP136864">
    <property type="protein sequence ID" value="WOJ92905.1"/>
    <property type="molecule type" value="Genomic_DNA"/>
</dbReference>
<dbReference type="Proteomes" id="UP001626537">
    <property type="component" value="Chromosome"/>
</dbReference>
<dbReference type="PIRSF" id="PIRSF035875">
    <property type="entry name" value="RNase_BN"/>
    <property type="match status" value="1"/>
</dbReference>
<accession>A0ABZ0I180</accession>
<gene>
    <name evidence="7" type="ORF">R0135_14075</name>
</gene>
<dbReference type="PANTHER" id="PTHR30213">
    <property type="entry name" value="INNER MEMBRANE PROTEIN YHJD"/>
    <property type="match status" value="1"/>
</dbReference>
<keyword evidence="2" id="KW-1003">Cell membrane</keyword>
<feature type="transmembrane region" description="Helical" evidence="6">
    <location>
        <begin position="255"/>
        <end position="276"/>
    </location>
</feature>
<evidence type="ECO:0000256" key="1">
    <source>
        <dbReference type="ARBA" id="ARBA00004651"/>
    </source>
</evidence>
<organism evidence="7 8">
    <name type="scientific">Congregibacter variabilis</name>
    <dbReference type="NCBI Taxonomy" id="3081200"/>
    <lineage>
        <taxon>Bacteria</taxon>
        <taxon>Pseudomonadati</taxon>
        <taxon>Pseudomonadota</taxon>
        <taxon>Gammaproteobacteria</taxon>
        <taxon>Cellvibrionales</taxon>
        <taxon>Halieaceae</taxon>
        <taxon>Congregibacter</taxon>
    </lineage>
</organism>
<keyword evidence="5 6" id="KW-0472">Membrane</keyword>
<keyword evidence="4 6" id="KW-1133">Transmembrane helix</keyword>
<feature type="transmembrane region" description="Helical" evidence="6">
    <location>
        <begin position="221"/>
        <end position="243"/>
    </location>
</feature>
<evidence type="ECO:0000256" key="4">
    <source>
        <dbReference type="ARBA" id="ARBA00022989"/>
    </source>
</evidence>
<evidence type="ECO:0000256" key="6">
    <source>
        <dbReference type="SAM" id="Phobius"/>
    </source>
</evidence>
<dbReference type="InterPro" id="IPR017039">
    <property type="entry name" value="Virul_fac_BrkB"/>
</dbReference>
<name>A0ABZ0I180_9GAMM</name>
<keyword evidence="8" id="KW-1185">Reference proteome</keyword>
<evidence type="ECO:0000313" key="7">
    <source>
        <dbReference type="EMBL" id="WOJ92905.1"/>
    </source>
</evidence>
<comment type="subcellular location">
    <subcellularLocation>
        <location evidence="1">Cell membrane</location>
        <topology evidence="1">Multi-pass membrane protein</topology>
    </subcellularLocation>
</comment>
<dbReference type="Pfam" id="PF03631">
    <property type="entry name" value="Virul_fac_BrkB"/>
    <property type="match status" value="1"/>
</dbReference>
<reference evidence="7 8" key="1">
    <citation type="submission" date="2023-10" db="EMBL/GenBank/DDBJ databases">
        <title>Two novel species belonging to the OM43/NOR5 clade.</title>
        <authorList>
            <person name="Park M."/>
        </authorList>
    </citation>
    <scope>NUCLEOTIDE SEQUENCE [LARGE SCALE GENOMIC DNA]</scope>
    <source>
        <strain evidence="7 8">IMCC43200</strain>
    </source>
</reference>
<feature type="transmembrane region" description="Helical" evidence="6">
    <location>
        <begin position="97"/>
        <end position="116"/>
    </location>
</feature>
<dbReference type="PANTHER" id="PTHR30213:SF1">
    <property type="entry name" value="INNER MEMBRANE PROTEIN YHJD"/>
    <property type="match status" value="1"/>
</dbReference>
<sequence length="305" mass="33019">MNVKLRENIVYWVDILKQAVKVWLESHAFANAGSLAFFTLFSIAPVMIVLVSVIGVFYGQEAAQGQIAAQLQEVVGPDAAETVQNAVAASSLKEGGLVATLAGIAAMLLGATTVFGQMQNSLNAIWTVAPKPSRNSILLLIQKRLTSLSIVLSIGFVMLVSLSLSVGLRYVLHNVQGWLPWYDVAFGFADMLTSILITSFLFATIFKVLPDVKLSWRDVALGSLLTAVLFTFGRSLISLYLSYTATASTYGAAGSLVLLLLWVNYSSLILLFGAAFTRAHLVARGLPIRPRSVAVRIHREIIEDD</sequence>
<feature type="transmembrane region" description="Helical" evidence="6">
    <location>
        <begin position="184"/>
        <end position="209"/>
    </location>
</feature>
<evidence type="ECO:0000256" key="3">
    <source>
        <dbReference type="ARBA" id="ARBA00022692"/>
    </source>
</evidence>
<dbReference type="NCBIfam" id="TIGR00765">
    <property type="entry name" value="yihY_not_rbn"/>
    <property type="match status" value="1"/>
</dbReference>
<evidence type="ECO:0000313" key="8">
    <source>
        <dbReference type="Proteomes" id="UP001626537"/>
    </source>
</evidence>
<evidence type="ECO:0000256" key="5">
    <source>
        <dbReference type="ARBA" id="ARBA00023136"/>
    </source>
</evidence>
<feature type="transmembrane region" description="Helical" evidence="6">
    <location>
        <begin position="35"/>
        <end position="58"/>
    </location>
</feature>
<evidence type="ECO:0000256" key="2">
    <source>
        <dbReference type="ARBA" id="ARBA00022475"/>
    </source>
</evidence>
<dbReference type="RefSeq" id="WP_407347563.1">
    <property type="nucleotide sequence ID" value="NZ_CP136864.1"/>
</dbReference>
<proteinExistence type="predicted"/>
<protein>
    <submittedName>
        <fullName evidence="7">YihY/virulence factor BrkB family protein</fullName>
    </submittedName>
</protein>
<keyword evidence="3 6" id="KW-0812">Transmembrane</keyword>